<gene>
    <name evidence="1" type="ORF">CCUS01_06416</name>
</gene>
<keyword evidence="2" id="KW-1185">Reference proteome</keyword>
<sequence length="180" mass="19846">MARRLVLLRPSDSESMGMGPAEHRSRDTEQIGLWWIGSKQGCGNHPTGHPCRNNRNEWLGYVIYVAERWRAGQMFLPVVGNTTPRRSIRSSKMATAGTAEIQSAWPLVVGMHRSALHTAVSARGTQFLTATLPKPRVWGLSHISRISATAPASLRLCDFATLRSPLRDGQVVNPEPRSPA</sequence>
<accession>A0AAI9XZV3</accession>
<evidence type="ECO:0000313" key="1">
    <source>
        <dbReference type="EMBL" id="KAK1470314.1"/>
    </source>
</evidence>
<organism evidence="1 2">
    <name type="scientific">Colletotrichum cuscutae</name>
    <dbReference type="NCBI Taxonomy" id="1209917"/>
    <lineage>
        <taxon>Eukaryota</taxon>
        <taxon>Fungi</taxon>
        <taxon>Dikarya</taxon>
        <taxon>Ascomycota</taxon>
        <taxon>Pezizomycotina</taxon>
        <taxon>Sordariomycetes</taxon>
        <taxon>Hypocreomycetidae</taxon>
        <taxon>Glomerellales</taxon>
        <taxon>Glomerellaceae</taxon>
        <taxon>Colletotrichum</taxon>
        <taxon>Colletotrichum acutatum species complex</taxon>
    </lineage>
</organism>
<dbReference type="AlphaFoldDB" id="A0AAI9XZV3"/>
<name>A0AAI9XZV3_9PEZI</name>
<proteinExistence type="predicted"/>
<protein>
    <submittedName>
        <fullName evidence="1">Uncharacterized protein</fullName>
    </submittedName>
</protein>
<dbReference type="Proteomes" id="UP001239213">
    <property type="component" value="Unassembled WGS sequence"/>
</dbReference>
<dbReference type="EMBL" id="MPDP01000235">
    <property type="protein sequence ID" value="KAK1470314.1"/>
    <property type="molecule type" value="Genomic_DNA"/>
</dbReference>
<evidence type="ECO:0000313" key="2">
    <source>
        <dbReference type="Proteomes" id="UP001239213"/>
    </source>
</evidence>
<reference evidence="1" key="1">
    <citation type="submission" date="2016-11" db="EMBL/GenBank/DDBJ databases">
        <title>The genome sequence of Colletotrichum cuscutae.</title>
        <authorList>
            <person name="Baroncelli R."/>
        </authorList>
    </citation>
    <scope>NUCLEOTIDE SEQUENCE</scope>
    <source>
        <strain evidence="1">IMI 304802</strain>
    </source>
</reference>
<comment type="caution">
    <text evidence="1">The sequence shown here is derived from an EMBL/GenBank/DDBJ whole genome shotgun (WGS) entry which is preliminary data.</text>
</comment>